<dbReference type="EMBL" id="FNRD01000001">
    <property type="protein sequence ID" value="SEA03093.1"/>
    <property type="molecule type" value="Genomic_DNA"/>
</dbReference>
<proteinExistence type="predicted"/>
<dbReference type="RefSeq" id="WP_091084573.1">
    <property type="nucleotide sequence ID" value="NZ_FNRD01000001.1"/>
</dbReference>
<dbReference type="STRING" id="150146.SAMN05443667_101672"/>
<dbReference type="AlphaFoldDB" id="A0A1H3XUU0"/>
<feature type="transmembrane region" description="Helical" evidence="1">
    <location>
        <begin position="12"/>
        <end position="35"/>
    </location>
</feature>
<keyword evidence="1" id="KW-0812">Transmembrane</keyword>
<organism evidence="2 3">
    <name type="scientific">Flavobacterium gillisiae</name>
    <dbReference type="NCBI Taxonomy" id="150146"/>
    <lineage>
        <taxon>Bacteria</taxon>
        <taxon>Pseudomonadati</taxon>
        <taxon>Bacteroidota</taxon>
        <taxon>Flavobacteriia</taxon>
        <taxon>Flavobacteriales</taxon>
        <taxon>Flavobacteriaceae</taxon>
        <taxon>Flavobacterium</taxon>
    </lineage>
</organism>
<reference evidence="3" key="1">
    <citation type="submission" date="2016-10" db="EMBL/GenBank/DDBJ databases">
        <authorList>
            <person name="Varghese N."/>
            <person name="Submissions S."/>
        </authorList>
    </citation>
    <scope>NUCLEOTIDE SEQUENCE [LARGE SCALE GENOMIC DNA]</scope>
    <source>
        <strain evidence="3">DSM 22376</strain>
    </source>
</reference>
<evidence type="ECO:0000313" key="3">
    <source>
        <dbReference type="Proteomes" id="UP000198951"/>
    </source>
</evidence>
<evidence type="ECO:0000256" key="1">
    <source>
        <dbReference type="SAM" id="Phobius"/>
    </source>
</evidence>
<feature type="transmembrane region" description="Helical" evidence="1">
    <location>
        <begin position="55"/>
        <end position="79"/>
    </location>
</feature>
<keyword evidence="1" id="KW-1133">Transmembrane helix</keyword>
<keyword evidence="3" id="KW-1185">Reference proteome</keyword>
<dbReference type="Proteomes" id="UP000198951">
    <property type="component" value="Unassembled WGS sequence"/>
</dbReference>
<feature type="transmembrane region" description="Helical" evidence="1">
    <location>
        <begin position="118"/>
        <end position="138"/>
    </location>
</feature>
<evidence type="ECO:0000313" key="2">
    <source>
        <dbReference type="EMBL" id="SEA03093.1"/>
    </source>
</evidence>
<accession>A0A1H3XUU0</accession>
<feature type="transmembrane region" description="Helical" evidence="1">
    <location>
        <begin position="86"/>
        <end position="106"/>
    </location>
</feature>
<gene>
    <name evidence="2" type="ORF">SAMN05443667_101672</name>
</gene>
<protein>
    <recommendedName>
        <fullName evidence="4">Sugar transporter</fullName>
    </recommendedName>
</protein>
<sequence>MENQKTTIPKWFWAVAIFSLLWNLMGVSSFYLQVSMTGEALKTLSLAEQELYNSYPLWTFIAFAFAVFGGIIGSVGLLMKKKWAKPAFIISLLAIIPQMIQNLFFTNAREVYGPGTEVMPILVIIFGVFLVWFSTFGIRKGWLK</sequence>
<name>A0A1H3XUU0_9FLAO</name>
<evidence type="ECO:0008006" key="4">
    <source>
        <dbReference type="Google" id="ProtNLM"/>
    </source>
</evidence>
<dbReference type="OrthoDB" id="1143964at2"/>
<keyword evidence="1" id="KW-0472">Membrane</keyword>